<accession>A0ACC1M6M7</accession>
<dbReference type="Proteomes" id="UP001139981">
    <property type="component" value="Unassembled WGS sequence"/>
</dbReference>
<protein>
    <submittedName>
        <fullName evidence="1">Uncharacterized protein</fullName>
    </submittedName>
</protein>
<gene>
    <name evidence="1" type="ORF">IWW38_001665</name>
</gene>
<keyword evidence="2" id="KW-1185">Reference proteome</keyword>
<proteinExistence type="predicted"/>
<evidence type="ECO:0000313" key="1">
    <source>
        <dbReference type="EMBL" id="KAJ2897595.1"/>
    </source>
</evidence>
<evidence type="ECO:0000313" key="2">
    <source>
        <dbReference type="Proteomes" id="UP001139981"/>
    </source>
</evidence>
<sequence length="135" mass="15166">PVCGKSWDGVVDYQVIGNVEDWCARVERKWSAQTKLTQWVKARKRSATGAISAKAKIKTVAVGKENLPQEQIVPCKQPTSKKRKNVDCVGSEAATERKRQQPISDERLLQPVRRSLRIATQQNHVYCHSATPICI</sequence>
<reference evidence="1" key="1">
    <citation type="submission" date="2022-07" db="EMBL/GenBank/DDBJ databases">
        <title>Phylogenomic reconstructions and comparative analyses of Kickxellomycotina fungi.</title>
        <authorList>
            <person name="Reynolds N.K."/>
            <person name="Stajich J.E."/>
            <person name="Barry K."/>
            <person name="Grigoriev I.V."/>
            <person name="Crous P."/>
            <person name="Smith M.E."/>
        </authorList>
    </citation>
    <scope>NUCLEOTIDE SEQUENCE</scope>
    <source>
        <strain evidence="1">CBS 190363</strain>
    </source>
</reference>
<comment type="caution">
    <text evidence="1">The sequence shown here is derived from an EMBL/GenBank/DDBJ whole genome shotgun (WGS) entry which is preliminary data.</text>
</comment>
<name>A0ACC1M6M7_9FUNG</name>
<feature type="non-terminal residue" evidence="1">
    <location>
        <position position="1"/>
    </location>
</feature>
<dbReference type="EMBL" id="JANBVB010000107">
    <property type="protein sequence ID" value="KAJ2897595.1"/>
    <property type="molecule type" value="Genomic_DNA"/>
</dbReference>
<organism evidence="1 2">
    <name type="scientific">Coemansia aciculifera</name>
    <dbReference type="NCBI Taxonomy" id="417176"/>
    <lineage>
        <taxon>Eukaryota</taxon>
        <taxon>Fungi</taxon>
        <taxon>Fungi incertae sedis</taxon>
        <taxon>Zoopagomycota</taxon>
        <taxon>Kickxellomycotina</taxon>
        <taxon>Kickxellomycetes</taxon>
        <taxon>Kickxellales</taxon>
        <taxon>Kickxellaceae</taxon>
        <taxon>Coemansia</taxon>
    </lineage>
</organism>